<gene>
    <name evidence="2" type="ORF">N478_17920</name>
</gene>
<keyword evidence="1" id="KW-0732">Signal</keyword>
<evidence type="ECO:0000313" key="3">
    <source>
        <dbReference type="Proteomes" id="UP000076661"/>
    </source>
</evidence>
<proteinExistence type="predicted"/>
<dbReference type="AlphaFoldDB" id="A0A162B6M2"/>
<evidence type="ECO:0000256" key="1">
    <source>
        <dbReference type="SAM" id="SignalP"/>
    </source>
</evidence>
<organism evidence="2 3">
    <name type="scientific">Pseudoalteromonas luteoviolacea S4060-1</name>
    <dbReference type="NCBI Taxonomy" id="1365257"/>
    <lineage>
        <taxon>Bacteria</taxon>
        <taxon>Pseudomonadati</taxon>
        <taxon>Pseudomonadota</taxon>
        <taxon>Gammaproteobacteria</taxon>
        <taxon>Alteromonadales</taxon>
        <taxon>Pseudoalteromonadaceae</taxon>
        <taxon>Pseudoalteromonas</taxon>
    </lineage>
</organism>
<dbReference type="PATRIC" id="fig|1365257.3.peg.2278"/>
<name>A0A162B6M2_9GAMM</name>
<comment type="caution">
    <text evidence="2">The sequence shown here is derived from an EMBL/GenBank/DDBJ whole genome shotgun (WGS) entry which is preliminary data.</text>
</comment>
<accession>A0A162B6M2</accession>
<sequence>MTIKINKALKLITLLLGASTLYTHAQDAQPMSCHWQLTDQNEIGTFESQYCSHPMDAQAPDIVVANRAIVPSYGICNVERLDGYRTDLKGTVQITGPTTSCYGHSVSFLPAPQTRLVEGVEETLLECNWEAGQNNSHKLMCSNPLGKINPVLVASKLQSGNSSACTLYFYRVSLNYFEGGTAIVNEPSPSACDVDPIYFRPFPETRVIDGAEAVLLKCEWRGDSSTVEVKQCLDVGAEGNEIAVAYRMNGVEMSLLSSANRMLSNGQIIEAKELNSIYPPLYFKAN</sequence>
<dbReference type="EMBL" id="AUXX01000015">
    <property type="protein sequence ID" value="KZN67301.1"/>
    <property type="molecule type" value="Genomic_DNA"/>
</dbReference>
<dbReference type="RefSeq" id="WP_063381094.1">
    <property type="nucleotide sequence ID" value="NZ_AUXX01000015.1"/>
</dbReference>
<evidence type="ECO:0008006" key="4">
    <source>
        <dbReference type="Google" id="ProtNLM"/>
    </source>
</evidence>
<protein>
    <recommendedName>
        <fullName evidence="4">Cyanovirin-N domain-containing protein</fullName>
    </recommendedName>
</protein>
<feature type="chain" id="PRO_5007832554" description="Cyanovirin-N domain-containing protein" evidence="1">
    <location>
        <begin position="26"/>
        <end position="286"/>
    </location>
</feature>
<feature type="signal peptide" evidence="1">
    <location>
        <begin position="1"/>
        <end position="25"/>
    </location>
</feature>
<evidence type="ECO:0000313" key="2">
    <source>
        <dbReference type="EMBL" id="KZN67301.1"/>
    </source>
</evidence>
<dbReference type="Proteomes" id="UP000076661">
    <property type="component" value="Unassembled WGS sequence"/>
</dbReference>
<reference evidence="2 3" key="1">
    <citation type="submission" date="2013-07" db="EMBL/GenBank/DDBJ databases">
        <title>Comparative Genomic and Metabolomic Analysis of Twelve Strains of Pseudoalteromonas luteoviolacea.</title>
        <authorList>
            <person name="Vynne N.G."/>
            <person name="Mansson M."/>
            <person name="Gram L."/>
        </authorList>
    </citation>
    <scope>NUCLEOTIDE SEQUENCE [LARGE SCALE GENOMIC DNA]</scope>
    <source>
        <strain evidence="2 3">S4060-1</strain>
    </source>
</reference>